<dbReference type="InterPro" id="IPR001647">
    <property type="entry name" value="HTH_TetR"/>
</dbReference>
<dbReference type="Proteomes" id="UP000017668">
    <property type="component" value="Unassembled WGS sequence"/>
</dbReference>
<evidence type="ECO:0000259" key="4">
    <source>
        <dbReference type="PROSITE" id="PS50977"/>
    </source>
</evidence>
<dbReference type="Pfam" id="PF00440">
    <property type="entry name" value="TetR_N"/>
    <property type="match status" value="1"/>
</dbReference>
<feature type="region of interest" description="Disordered" evidence="3">
    <location>
        <begin position="1"/>
        <end position="20"/>
    </location>
</feature>
<evidence type="ECO:0000256" key="1">
    <source>
        <dbReference type="ARBA" id="ARBA00023125"/>
    </source>
</evidence>
<evidence type="ECO:0000256" key="2">
    <source>
        <dbReference type="PROSITE-ProRule" id="PRU00335"/>
    </source>
</evidence>
<organism evidence="5 6">
    <name type="scientific">Bradyrhizobium lupini HPC(L)</name>
    <dbReference type="NCBI Taxonomy" id="1229491"/>
    <lineage>
        <taxon>Bacteria</taxon>
        <taxon>Pseudomonadati</taxon>
        <taxon>Pseudomonadota</taxon>
        <taxon>Alphaproteobacteria</taxon>
        <taxon>Hyphomicrobiales</taxon>
        <taxon>Nitrobacteraceae</taxon>
        <taxon>Bradyrhizobium</taxon>
    </lineage>
</organism>
<evidence type="ECO:0000256" key="3">
    <source>
        <dbReference type="SAM" id="MobiDB-lite"/>
    </source>
</evidence>
<keyword evidence="6" id="KW-1185">Reference proteome</keyword>
<dbReference type="Gene3D" id="1.10.357.10">
    <property type="entry name" value="Tetracycline Repressor, domain 2"/>
    <property type="match status" value="1"/>
</dbReference>
<dbReference type="InterPro" id="IPR039536">
    <property type="entry name" value="TetR_C_Proteobacteria"/>
</dbReference>
<protein>
    <submittedName>
        <fullName evidence="5">TetR family transcriptional regulator</fullName>
    </submittedName>
</protein>
<dbReference type="PROSITE" id="PS50977">
    <property type="entry name" value="HTH_TETR_2"/>
    <property type="match status" value="1"/>
</dbReference>
<dbReference type="InterPro" id="IPR050109">
    <property type="entry name" value="HTH-type_TetR-like_transc_reg"/>
</dbReference>
<evidence type="ECO:0000313" key="6">
    <source>
        <dbReference type="Proteomes" id="UP000017668"/>
    </source>
</evidence>
<evidence type="ECO:0000313" key="5">
    <source>
        <dbReference type="EMBL" id="EKJ94495.1"/>
    </source>
</evidence>
<feature type="DNA-binding region" description="H-T-H motif" evidence="2">
    <location>
        <begin position="46"/>
        <end position="65"/>
    </location>
</feature>
<dbReference type="PANTHER" id="PTHR30055">
    <property type="entry name" value="HTH-TYPE TRANSCRIPTIONAL REGULATOR RUTR"/>
    <property type="match status" value="1"/>
</dbReference>
<proteinExistence type="predicted"/>
<dbReference type="PRINTS" id="PR00455">
    <property type="entry name" value="HTHTETR"/>
</dbReference>
<comment type="caution">
    <text evidence="5">The sequence shown here is derived from an EMBL/GenBank/DDBJ whole genome shotgun (WGS) entry which is preliminary data.</text>
</comment>
<keyword evidence="1 2" id="KW-0238">DNA-binding</keyword>
<dbReference type="EMBL" id="AMQQ01000027">
    <property type="protein sequence ID" value="EKJ94495.1"/>
    <property type="molecule type" value="Genomic_DNA"/>
</dbReference>
<feature type="domain" description="HTH tetR-type" evidence="4">
    <location>
        <begin position="23"/>
        <end position="83"/>
    </location>
</feature>
<dbReference type="PROSITE" id="PS01081">
    <property type="entry name" value="HTH_TETR_1"/>
    <property type="match status" value="1"/>
</dbReference>
<gene>
    <name evidence="5" type="ORF">C241_18520</name>
</gene>
<dbReference type="PANTHER" id="PTHR30055:SF146">
    <property type="entry name" value="HTH-TYPE TRANSCRIPTIONAL DUAL REGULATOR CECR"/>
    <property type="match status" value="1"/>
</dbReference>
<accession>A0ABN0HIR8</accession>
<name>A0ABN0HIR8_RHILU</name>
<dbReference type="SUPFAM" id="SSF46689">
    <property type="entry name" value="Homeodomain-like"/>
    <property type="match status" value="1"/>
</dbReference>
<reference evidence="5 6" key="1">
    <citation type="journal article" date="2013" name="Genome Announc.">
        <title>Genome Sequence of Rhizobium lupini HPC(L) Isolated from Saline Desert Soil, Kutch (Gujarat).</title>
        <authorList>
            <person name="Agarwal L."/>
            <person name="Purohit H.J."/>
        </authorList>
    </citation>
    <scope>NUCLEOTIDE SEQUENCE [LARGE SCALE GENOMIC DNA]</scope>
    <source>
        <strain evidence="6">HPC(L)</strain>
    </source>
</reference>
<dbReference type="InterPro" id="IPR023772">
    <property type="entry name" value="DNA-bd_HTH_TetR-type_CS"/>
</dbReference>
<dbReference type="Pfam" id="PF14246">
    <property type="entry name" value="TetR_C_7"/>
    <property type="match status" value="1"/>
</dbReference>
<dbReference type="InterPro" id="IPR009057">
    <property type="entry name" value="Homeodomain-like_sf"/>
</dbReference>
<dbReference type="Gene3D" id="1.10.10.60">
    <property type="entry name" value="Homeodomain-like"/>
    <property type="match status" value="1"/>
</dbReference>
<sequence length="221" mass="24652">METETETGCPGNAAGRFAAGEDPAKREQILAGAWRVFKRKGFDAASMNDITREAGVSKGTIYVYFSNKEDLFVALVDHHRNEFATSMRHILEGTEEVREGLEQFGKAFANKMICSDMIPAMRSVLGVIDRMPKLAQRFFLSAPNNVRTVLLDFIQHQVEIGHLKVDDPELAARQYIELSTGTFFKLRLFGELEGPVPDEELDRVISSAINVFMAAYGTDKA</sequence>